<name>A0A975YFN6_9RHOB</name>
<dbReference type="PANTHER" id="PTHR43669">
    <property type="entry name" value="5-KETO-D-GLUCONATE 5-REDUCTASE"/>
    <property type="match status" value="1"/>
</dbReference>
<evidence type="ECO:0000256" key="3">
    <source>
        <dbReference type="RuleBase" id="RU000363"/>
    </source>
</evidence>
<protein>
    <submittedName>
        <fullName evidence="4">SDR family oxidoreductase</fullName>
    </submittedName>
</protein>
<evidence type="ECO:0000256" key="2">
    <source>
        <dbReference type="ARBA" id="ARBA00023002"/>
    </source>
</evidence>
<dbReference type="CDD" id="cd05233">
    <property type="entry name" value="SDR_c"/>
    <property type="match status" value="1"/>
</dbReference>
<proteinExistence type="inferred from homology"/>
<dbReference type="InterPro" id="IPR020904">
    <property type="entry name" value="Sc_DH/Rdtase_CS"/>
</dbReference>
<dbReference type="InterPro" id="IPR002347">
    <property type="entry name" value="SDR_fam"/>
</dbReference>
<dbReference type="Gene3D" id="3.40.50.720">
    <property type="entry name" value="NAD(P)-binding Rossmann-like Domain"/>
    <property type="match status" value="1"/>
</dbReference>
<sequence>MKTILITGASSGIGRATAEAFLASGWNVALLARRSALLAEVASGQPNALALPGDVTQLDQVEAAVTAVVANWGRLDAVFNNAGIFTPQGTIDEIDVTDWHQSLSVNLTGMFNVARAAFAQMRAQDPQGGRIINNGSLSAHAPREGSICYTTTKHGVTGLTKTLSLDGRAFNIAVGQIDIGNARTDLVDALNDRRIADGKPLMDMMNVEDAAQSVLHMANMPLSANVLFQTVLATNMPFVGRG</sequence>
<dbReference type="PANTHER" id="PTHR43669:SF12">
    <property type="entry name" value="BLR5618 PROTEIN"/>
    <property type="match status" value="1"/>
</dbReference>
<dbReference type="Pfam" id="PF00106">
    <property type="entry name" value="adh_short"/>
    <property type="match status" value="1"/>
</dbReference>
<dbReference type="EMBL" id="JAIMBW010000001">
    <property type="protein sequence ID" value="MBY4894912.1"/>
    <property type="molecule type" value="Genomic_DNA"/>
</dbReference>
<reference evidence="4 5" key="1">
    <citation type="submission" date="2021-07" db="EMBL/GenBank/DDBJ databases">
        <title>Karlodiniumbacter phycospheric gen. nov., sp. nov., a phycosphere bacterium isolated from karlodinium veneficum.</title>
        <authorList>
            <person name="Peng Y."/>
            <person name="Jiang L."/>
            <person name="Lee J."/>
        </authorList>
    </citation>
    <scope>NUCLEOTIDE SEQUENCE</scope>
    <source>
        <strain evidence="4 5">N5</strain>
    </source>
</reference>
<dbReference type="RefSeq" id="WP_257894398.1">
    <property type="nucleotide sequence ID" value="NZ_JAIMBW010000001.1"/>
</dbReference>
<gene>
    <name evidence="4" type="ORF">KUL25_19310</name>
</gene>
<dbReference type="GO" id="GO:0016491">
    <property type="term" value="F:oxidoreductase activity"/>
    <property type="evidence" value="ECO:0007669"/>
    <property type="project" value="UniProtKB-KW"/>
</dbReference>
<evidence type="ECO:0000313" key="5">
    <source>
        <dbReference type="Proteomes" id="UP000693972"/>
    </source>
</evidence>
<dbReference type="AlphaFoldDB" id="A0A975YFN6"/>
<dbReference type="Proteomes" id="UP000693972">
    <property type="component" value="Unassembled WGS sequence"/>
</dbReference>
<dbReference type="EMBL" id="CP078073">
    <property type="protein sequence ID" value="QXL87530.1"/>
    <property type="molecule type" value="Genomic_DNA"/>
</dbReference>
<dbReference type="SUPFAM" id="SSF51735">
    <property type="entry name" value="NAD(P)-binding Rossmann-fold domains"/>
    <property type="match status" value="1"/>
</dbReference>
<comment type="similarity">
    <text evidence="1 3">Belongs to the short-chain dehydrogenases/reductases (SDR) family.</text>
</comment>
<dbReference type="PRINTS" id="PR00081">
    <property type="entry name" value="GDHRDH"/>
</dbReference>
<keyword evidence="5" id="KW-1185">Reference proteome</keyword>
<dbReference type="FunFam" id="3.40.50.720:FF:000084">
    <property type="entry name" value="Short-chain dehydrogenase reductase"/>
    <property type="match status" value="1"/>
</dbReference>
<dbReference type="PRINTS" id="PR00080">
    <property type="entry name" value="SDRFAMILY"/>
</dbReference>
<organism evidence="4">
    <name type="scientific">Gymnodinialimonas phycosphaerae</name>
    <dbReference type="NCBI Taxonomy" id="2841589"/>
    <lineage>
        <taxon>Bacteria</taxon>
        <taxon>Pseudomonadati</taxon>
        <taxon>Pseudomonadota</taxon>
        <taxon>Alphaproteobacteria</taxon>
        <taxon>Rhodobacterales</taxon>
        <taxon>Paracoccaceae</taxon>
        <taxon>Gymnodinialimonas</taxon>
    </lineage>
</organism>
<dbReference type="PROSITE" id="PS00061">
    <property type="entry name" value="ADH_SHORT"/>
    <property type="match status" value="1"/>
</dbReference>
<accession>A0A975YFN6</accession>
<keyword evidence="2" id="KW-0560">Oxidoreductase</keyword>
<evidence type="ECO:0000313" key="4">
    <source>
        <dbReference type="EMBL" id="QXL87530.1"/>
    </source>
</evidence>
<evidence type="ECO:0000256" key="1">
    <source>
        <dbReference type="ARBA" id="ARBA00006484"/>
    </source>
</evidence>
<dbReference type="InterPro" id="IPR036291">
    <property type="entry name" value="NAD(P)-bd_dom_sf"/>
</dbReference>